<organism evidence="3 4">
    <name type="scientific">Eiseniibacteriota bacterium</name>
    <dbReference type="NCBI Taxonomy" id="2212470"/>
    <lineage>
        <taxon>Bacteria</taxon>
        <taxon>Candidatus Eiseniibacteriota</taxon>
    </lineage>
</organism>
<keyword evidence="1" id="KW-0472">Membrane</keyword>
<dbReference type="AlphaFoldDB" id="A0A933SDT1"/>
<dbReference type="EMBL" id="JACRIW010000072">
    <property type="protein sequence ID" value="MBI5169860.1"/>
    <property type="molecule type" value="Genomic_DNA"/>
</dbReference>
<feature type="transmembrane region" description="Helical" evidence="1">
    <location>
        <begin position="34"/>
        <end position="55"/>
    </location>
</feature>
<sequence>MNFIRPIPNSRAGSFHAALAHPNHEVVMLLARPVVVFVAALLLSLAAFAPVAIAWSPDPAVNTPLCTATGDQWGPVSVTDGAGGSIVAWYDWRSGNADVYAQRYDGAGHALWTDGGVLLCNATGDQTDVRIVSDAAGGAILTWQDSRTAAPKIYAQRVNSSGVAQWTANGVGMGTVLLAVSQTHPAIAATGSATCVIAWEQNTDIVAQRLNANGTTAWGTGPTTVCNATGTQQSPAVAYDATSGNTAAYFVWRDARGANSDIYAQRLALTGTVQWTANGIVLCNATGDQMNPVVYSDRGIGLAVAWMDYRAGNWDIYSQAVDASGVVSWTANGVAVCTAALDQWYPRIVTGGTGKPIVGWVDWRTGSADVYAQLLYATGVAQWTANGAALCTRTGNQTDAVFAPDGGGGVIGAWQDWRSGVQFDVYAQRLNSAGVAQWATDGVVVCSAIADQLTPFVQQLTTSTSVVYWQDRRGATRDLYAQSLDGWGVMGAAPEIASIRDVPNDQGAHVVLKFDASPRDAFPYDDISVYRIYARAPGAASYSLVDSVQAAELPGYSRVLYTTRDSSAASNIRTAFRVDAYSAASGRTWASLVDSGYSVDDLVPPPPAGLEGTYAAGVATLSWSASDAPDLAGYRVWRVHAGAATCVAQLRGTTFTDAAGVRCGYRVEAVDVHDNVSSAQLLSLADAASAEGMLPGALELSRPEPNPAAGAVTLRLSLPRGTAVHARVLDAQGRVVRTLASGAFAAGVHVLAWDGAAADGRPAPAGVYFVSVEAGERVLARRLARVR</sequence>
<evidence type="ECO:0000313" key="3">
    <source>
        <dbReference type="EMBL" id="MBI5169860.1"/>
    </source>
</evidence>
<dbReference type="NCBIfam" id="TIGR04183">
    <property type="entry name" value="Por_Secre_tail"/>
    <property type="match status" value="1"/>
</dbReference>
<proteinExistence type="predicted"/>
<evidence type="ECO:0000259" key="2">
    <source>
        <dbReference type="Pfam" id="PF13860"/>
    </source>
</evidence>
<dbReference type="Gene3D" id="2.60.40.10">
    <property type="entry name" value="Immunoglobulins"/>
    <property type="match status" value="1"/>
</dbReference>
<accession>A0A933SDT1</accession>
<dbReference type="InterPro" id="IPR025965">
    <property type="entry name" value="FlgD/Vpr_Ig-like"/>
</dbReference>
<feature type="domain" description="FlgD/Vpr Ig-like" evidence="2">
    <location>
        <begin position="712"/>
        <end position="774"/>
    </location>
</feature>
<name>A0A933SDT1_UNCEI</name>
<dbReference type="InterPro" id="IPR026444">
    <property type="entry name" value="Secre_tail"/>
</dbReference>
<keyword evidence="1" id="KW-0812">Transmembrane</keyword>
<reference evidence="3" key="1">
    <citation type="submission" date="2020-07" db="EMBL/GenBank/DDBJ databases">
        <title>Huge and variable diversity of episymbiotic CPR bacteria and DPANN archaea in groundwater ecosystems.</title>
        <authorList>
            <person name="He C.Y."/>
            <person name="Keren R."/>
            <person name="Whittaker M."/>
            <person name="Farag I.F."/>
            <person name="Doudna J."/>
            <person name="Cate J.H.D."/>
            <person name="Banfield J.F."/>
        </authorList>
    </citation>
    <scope>NUCLEOTIDE SEQUENCE</scope>
    <source>
        <strain evidence="3">NC_groundwater_1813_Pr3_B-0.1um_71_17</strain>
    </source>
</reference>
<dbReference type="InterPro" id="IPR013783">
    <property type="entry name" value="Ig-like_fold"/>
</dbReference>
<comment type="caution">
    <text evidence="3">The sequence shown here is derived from an EMBL/GenBank/DDBJ whole genome shotgun (WGS) entry which is preliminary data.</text>
</comment>
<dbReference type="Gene3D" id="2.60.40.4070">
    <property type="match status" value="1"/>
</dbReference>
<gene>
    <name evidence="3" type="ORF">HZA61_10260</name>
</gene>
<evidence type="ECO:0000256" key="1">
    <source>
        <dbReference type="SAM" id="Phobius"/>
    </source>
</evidence>
<protein>
    <submittedName>
        <fullName evidence="3">T9SS type A sorting domain-containing protein</fullName>
    </submittedName>
</protein>
<evidence type="ECO:0000313" key="4">
    <source>
        <dbReference type="Proteomes" id="UP000696931"/>
    </source>
</evidence>
<dbReference type="Proteomes" id="UP000696931">
    <property type="component" value="Unassembled WGS sequence"/>
</dbReference>
<keyword evidence="1" id="KW-1133">Transmembrane helix</keyword>
<dbReference type="Pfam" id="PF13860">
    <property type="entry name" value="FlgD_ig"/>
    <property type="match status" value="1"/>
</dbReference>